<dbReference type="OrthoDB" id="9812065at2"/>
<feature type="transmembrane region" description="Helical" evidence="1">
    <location>
        <begin position="30"/>
        <end position="49"/>
    </location>
</feature>
<dbReference type="GO" id="GO:0005975">
    <property type="term" value="P:carbohydrate metabolic process"/>
    <property type="evidence" value="ECO:0007669"/>
    <property type="project" value="InterPro"/>
</dbReference>
<dbReference type="InterPro" id="IPR050248">
    <property type="entry name" value="Polysacc_deacetylase_ArnD"/>
</dbReference>
<dbReference type="Pfam" id="PF01522">
    <property type="entry name" value="Polysacc_deac_1"/>
    <property type="match status" value="1"/>
</dbReference>
<dbReference type="RefSeq" id="WP_110997586.1">
    <property type="nucleotide sequence ID" value="NZ_QKTW01000006.1"/>
</dbReference>
<dbReference type="GO" id="GO:0016810">
    <property type="term" value="F:hydrolase activity, acting on carbon-nitrogen (but not peptide) bonds"/>
    <property type="evidence" value="ECO:0007669"/>
    <property type="project" value="InterPro"/>
</dbReference>
<dbReference type="CDD" id="cd10917">
    <property type="entry name" value="CE4_NodB_like_6s_7s"/>
    <property type="match status" value="1"/>
</dbReference>
<dbReference type="Gene3D" id="3.20.20.370">
    <property type="entry name" value="Glycoside hydrolase/deacetylase"/>
    <property type="match status" value="1"/>
</dbReference>
<keyword evidence="1" id="KW-0812">Transmembrane</keyword>
<keyword evidence="1" id="KW-1133">Transmembrane helix</keyword>
<comment type="caution">
    <text evidence="3">The sequence shown here is derived from an EMBL/GenBank/DDBJ whole genome shotgun (WGS) entry which is preliminary data.</text>
</comment>
<feature type="transmembrane region" description="Helical" evidence="1">
    <location>
        <begin position="7"/>
        <end position="24"/>
    </location>
</feature>
<dbReference type="AlphaFoldDB" id="A0A2W2AP67"/>
<keyword evidence="4" id="KW-1185">Reference proteome</keyword>
<dbReference type="SUPFAM" id="SSF88713">
    <property type="entry name" value="Glycoside hydrolase/deacetylase"/>
    <property type="match status" value="1"/>
</dbReference>
<dbReference type="PROSITE" id="PS51677">
    <property type="entry name" value="NODB"/>
    <property type="match status" value="1"/>
</dbReference>
<sequence>MTFRNTSTIFILLLIALDAGYFFAGFSWGWIVALLVVYVHLLVLGSIYIRWNFYFKSYHSGKDKKQIALTFDDGPAANTAAILDILKAQNVPAAFFSIGKNAAANPELVKRWQTEGHVIGNHSYNHGFNFDWQSAKTMQAEIVQTNNTIASVIGKKPKLFRPPYGVTNPNLAKAVHRSGMHSIGWSLRSFDTKAKDADLLLKKILSQLKGGDIILLHDSMDVTRQILTPLITEARKKGFIFARVDKMLDLEAYE</sequence>
<evidence type="ECO:0000313" key="4">
    <source>
        <dbReference type="Proteomes" id="UP000248745"/>
    </source>
</evidence>
<dbReference type="PANTHER" id="PTHR10587:SF125">
    <property type="entry name" value="POLYSACCHARIDE DEACETYLASE YHEN-RELATED"/>
    <property type="match status" value="1"/>
</dbReference>
<keyword evidence="1" id="KW-0472">Membrane</keyword>
<protein>
    <submittedName>
        <fullName evidence="3">Polysaccharide deacetylase family protein</fullName>
    </submittedName>
</protein>
<dbReference type="PANTHER" id="PTHR10587">
    <property type="entry name" value="GLYCOSYL TRANSFERASE-RELATED"/>
    <property type="match status" value="1"/>
</dbReference>
<accession>A0A2W2AP67</accession>
<evidence type="ECO:0000256" key="1">
    <source>
        <dbReference type="SAM" id="Phobius"/>
    </source>
</evidence>
<evidence type="ECO:0000259" key="2">
    <source>
        <dbReference type="PROSITE" id="PS51677"/>
    </source>
</evidence>
<organism evidence="3 4">
    <name type="scientific">Taibaiella soli</name>
    <dbReference type="NCBI Taxonomy" id="1649169"/>
    <lineage>
        <taxon>Bacteria</taxon>
        <taxon>Pseudomonadati</taxon>
        <taxon>Bacteroidota</taxon>
        <taxon>Chitinophagia</taxon>
        <taxon>Chitinophagales</taxon>
        <taxon>Chitinophagaceae</taxon>
        <taxon>Taibaiella</taxon>
    </lineage>
</organism>
<feature type="domain" description="NodB homology" evidence="2">
    <location>
        <begin position="65"/>
        <end position="242"/>
    </location>
</feature>
<evidence type="ECO:0000313" key="3">
    <source>
        <dbReference type="EMBL" id="PZF74170.1"/>
    </source>
</evidence>
<dbReference type="EMBL" id="QKTW01000006">
    <property type="protein sequence ID" value="PZF74170.1"/>
    <property type="molecule type" value="Genomic_DNA"/>
</dbReference>
<dbReference type="InterPro" id="IPR011330">
    <property type="entry name" value="Glyco_hydro/deAcase_b/a-brl"/>
</dbReference>
<dbReference type="Proteomes" id="UP000248745">
    <property type="component" value="Unassembled WGS sequence"/>
</dbReference>
<name>A0A2W2AP67_9BACT</name>
<dbReference type="InterPro" id="IPR002509">
    <property type="entry name" value="NODB_dom"/>
</dbReference>
<proteinExistence type="predicted"/>
<gene>
    <name evidence="3" type="ORF">DN068_03910</name>
</gene>
<reference evidence="3 4" key="1">
    <citation type="submission" date="2018-06" db="EMBL/GenBank/DDBJ databases">
        <title>Mucibacter soli gen. nov., sp. nov., a new member of the family Chitinophagaceae producing mucin.</title>
        <authorList>
            <person name="Kim M.-K."/>
            <person name="Park S."/>
            <person name="Kim T.-S."/>
            <person name="Joung Y."/>
            <person name="Han J.-H."/>
            <person name="Kim S.B."/>
        </authorList>
    </citation>
    <scope>NUCLEOTIDE SEQUENCE [LARGE SCALE GENOMIC DNA]</scope>
    <source>
        <strain evidence="3 4">R1-15</strain>
    </source>
</reference>